<name>A0ABV5R4T4_9ACTN</name>
<proteinExistence type="predicted"/>
<gene>
    <name evidence="1" type="ORF">ACFFTL_11070</name>
</gene>
<accession>A0ABV5R4T4</accession>
<dbReference type="EMBL" id="JBHMCG010000052">
    <property type="protein sequence ID" value="MFB9572848.1"/>
    <property type="molecule type" value="Genomic_DNA"/>
</dbReference>
<comment type="caution">
    <text evidence="1">The sequence shown here is derived from an EMBL/GenBank/DDBJ whole genome shotgun (WGS) entry which is preliminary data.</text>
</comment>
<evidence type="ECO:0000313" key="1">
    <source>
        <dbReference type="EMBL" id="MFB9572848.1"/>
    </source>
</evidence>
<sequence length="203" mass="21789">MSEVEVTSAGLAEVSPAGRAVIASLALHRVSLFPMEGRFSEPFPGSEAFFQRAVAVSRALASGEPATDELAEVLEVYNEIVQPDGEHIEEPDGPGAWGLDVLDIAGYVLEAWDDPDSSAETVAEALDAMHSFADALEEMIPVVRNGDDPVDLREQEIRRQVDDLADVRAATALDGIDVAAVDRLYTASLALTQAYRERIGLLP</sequence>
<dbReference type="RefSeq" id="WP_345520290.1">
    <property type="nucleotide sequence ID" value="NZ_BAAAXD010000056.1"/>
</dbReference>
<evidence type="ECO:0000313" key="2">
    <source>
        <dbReference type="Proteomes" id="UP001589710"/>
    </source>
</evidence>
<reference evidence="1 2" key="1">
    <citation type="submission" date="2024-09" db="EMBL/GenBank/DDBJ databases">
        <authorList>
            <person name="Sun Q."/>
            <person name="Mori K."/>
        </authorList>
    </citation>
    <scope>NUCLEOTIDE SEQUENCE [LARGE SCALE GENOMIC DNA]</scope>
    <source>
        <strain evidence="1 2">JCM 3331</strain>
    </source>
</reference>
<keyword evidence="2" id="KW-1185">Reference proteome</keyword>
<organism evidence="1 2">
    <name type="scientific">Streptomyces yanii</name>
    <dbReference type="NCBI Taxonomy" id="78510"/>
    <lineage>
        <taxon>Bacteria</taxon>
        <taxon>Bacillati</taxon>
        <taxon>Actinomycetota</taxon>
        <taxon>Actinomycetes</taxon>
        <taxon>Kitasatosporales</taxon>
        <taxon>Streptomycetaceae</taxon>
        <taxon>Streptomyces</taxon>
    </lineage>
</organism>
<dbReference type="Proteomes" id="UP001589710">
    <property type="component" value="Unassembled WGS sequence"/>
</dbReference>
<protein>
    <submittedName>
        <fullName evidence="1">Uncharacterized protein</fullName>
    </submittedName>
</protein>